<dbReference type="InterPro" id="IPR011701">
    <property type="entry name" value="MFS"/>
</dbReference>
<dbReference type="OrthoDB" id="3936150at2759"/>
<gene>
    <name evidence="8" type="ORF">NA57DRAFT_35644</name>
</gene>
<proteinExistence type="predicted"/>
<dbReference type="PANTHER" id="PTHR23502">
    <property type="entry name" value="MAJOR FACILITATOR SUPERFAMILY"/>
    <property type="match status" value="1"/>
</dbReference>
<feature type="domain" description="Major facilitator superfamily (MFS) profile" evidence="7">
    <location>
        <begin position="85"/>
        <end position="526"/>
    </location>
</feature>
<feature type="transmembrane region" description="Helical" evidence="6">
    <location>
        <begin position="174"/>
        <end position="195"/>
    </location>
</feature>
<dbReference type="PANTHER" id="PTHR23502:SF188">
    <property type="entry name" value="MAJOR FACILITATOR SUPERFAMILY (MFS) PROFILE DOMAIN-CONTAINING PROTEIN"/>
    <property type="match status" value="1"/>
</dbReference>
<feature type="transmembrane region" description="Helical" evidence="6">
    <location>
        <begin position="315"/>
        <end position="339"/>
    </location>
</feature>
<reference evidence="8" key="1">
    <citation type="journal article" date="2020" name="Stud. Mycol.">
        <title>101 Dothideomycetes genomes: a test case for predicting lifestyles and emergence of pathogens.</title>
        <authorList>
            <person name="Haridas S."/>
            <person name="Albert R."/>
            <person name="Binder M."/>
            <person name="Bloem J."/>
            <person name="Labutti K."/>
            <person name="Salamov A."/>
            <person name="Andreopoulos B."/>
            <person name="Baker S."/>
            <person name="Barry K."/>
            <person name="Bills G."/>
            <person name="Bluhm B."/>
            <person name="Cannon C."/>
            <person name="Castanera R."/>
            <person name="Culley D."/>
            <person name="Daum C."/>
            <person name="Ezra D."/>
            <person name="Gonzalez J."/>
            <person name="Henrissat B."/>
            <person name="Kuo A."/>
            <person name="Liang C."/>
            <person name="Lipzen A."/>
            <person name="Lutzoni F."/>
            <person name="Magnuson J."/>
            <person name="Mondo S."/>
            <person name="Nolan M."/>
            <person name="Ohm R."/>
            <person name="Pangilinan J."/>
            <person name="Park H.-J."/>
            <person name="Ramirez L."/>
            <person name="Alfaro M."/>
            <person name="Sun H."/>
            <person name="Tritt A."/>
            <person name="Yoshinaga Y."/>
            <person name="Zwiers L.-H."/>
            <person name="Turgeon B."/>
            <person name="Goodwin S."/>
            <person name="Spatafora J."/>
            <person name="Crous P."/>
            <person name="Grigoriev I."/>
        </authorList>
    </citation>
    <scope>NUCLEOTIDE SEQUENCE</scope>
    <source>
        <strain evidence="8">CBS 133067</strain>
    </source>
</reference>
<comment type="subcellular location">
    <subcellularLocation>
        <location evidence="1">Membrane</location>
        <topology evidence="1">Multi-pass membrane protein</topology>
    </subcellularLocation>
</comment>
<evidence type="ECO:0000256" key="4">
    <source>
        <dbReference type="ARBA" id="ARBA00023136"/>
    </source>
</evidence>
<accession>A0A9P4IHD3</accession>
<evidence type="ECO:0000256" key="3">
    <source>
        <dbReference type="ARBA" id="ARBA00022989"/>
    </source>
</evidence>
<evidence type="ECO:0000313" key="8">
    <source>
        <dbReference type="EMBL" id="KAF2101721.1"/>
    </source>
</evidence>
<dbReference type="EMBL" id="ML978123">
    <property type="protein sequence ID" value="KAF2101721.1"/>
    <property type="molecule type" value="Genomic_DNA"/>
</dbReference>
<dbReference type="SUPFAM" id="SSF103473">
    <property type="entry name" value="MFS general substrate transporter"/>
    <property type="match status" value="1"/>
</dbReference>
<dbReference type="Pfam" id="PF07690">
    <property type="entry name" value="MFS_1"/>
    <property type="match status" value="1"/>
</dbReference>
<keyword evidence="9" id="KW-1185">Reference proteome</keyword>
<dbReference type="InterPro" id="IPR020846">
    <property type="entry name" value="MFS_dom"/>
</dbReference>
<dbReference type="PROSITE" id="PS50850">
    <property type="entry name" value="MFS"/>
    <property type="match status" value="1"/>
</dbReference>
<name>A0A9P4IHD3_9PEZI</name>
<evidence type="ECO:0000313" key="9">
    <source>
        <dbReference type="Proteomes" id="UP000799772"/>
    </source>
</evidence>
<dbReference type="Gene3D" id="1.20.1250.20">
    <property type="entry name" value="MFS general substrate transporter like domains"/>
    <property type="match status" value="1"/>
</dbReference>
<keyword evidence="2 6" id="KW-0812">Transmembrane</keyword>
<evidence type="ECO:0000259" key="7">
    <source>
        <dbReference type="PROSITE" id="PS50850"/>
    </source>
</evidence>
<feature type="transmembrane region" description="Helical" evidence="6">
    <location>
        <begin position="150"/>
        <end position="168"/>
    </location>
</feature>
<dbReference type="GO" id="GO:0022857">
    <property type="term" value="F:transmembrane transporter activity"/>
    <property type="evidence" value="ECO:0007669"/>
    <property type="project" value="InterPro"/>
</dbReference>
<feature type="transmembrane region" description="Helical" evidence="6">
    <location>
        <begin position="126"/>
        <end position="143"/>
    </location>
</feature>
<evidence type="ECO:0000256" key="5">
    <source>
        <dbReference type="SAM" id="MobiDB-lite"/>
    </source>
</evidence>
<dbReference type="Proteomes" id="UP000799772">
    <property type="component" value="Unassembled WGS sequence"/>
</dbReference>
<feature type="transmembrane region" description="Helical" evidence="6">
    <location>
        <begin position="207"/>
        <end position="232"/>
    </location>
</feature>
<sequence length="526" mass="58001">MWSYLQYKAIGRDIERERAGSQTERAYDLEGRLSQSGQQHDGDNKSSRTTDGQGLESSNDIAVGLECENDPFSPRDWSLAARSKNIAILTLLISVQAWAGAADSMANTSASMYFHVSKVAQNLSTAMYLFGIGSGCMVVGPLSETVGRNPTYLISTFCFLFFVLGTALAKSFGGFIVCRYLTGVFSSATLGINGASVKDQFRPVKRAFVFPIIAWANVAPPVIAPIAGGWIASNPALSWRWMEWITLIISGSAFVVALLFLPETYLPVLLDWKAKHLRRVTSDKRYVSEHAEHASFTRRLKQVLPMSARFLREPVIAVLGGYLVLLYILLFTFLSGFEYVFKHTYNLSDGLYGSCFAAIAVGATVVTLTAPGLYSWARHHTEYVRGAKVTPEFRLWPAMITAPLLPISLFWLGWTNYPSISIWSGLTACFFFGAVLISMYVGAYEYIIDSYGEHAAVALASITMARYLIAGGMVMAARPMFETLGVHWTLTLLGCVAAILTPGPFLLYRYGEKLRVRSPYAKSEGF</sequence>
<protein>
    <submittedName>
        <fullName evidence="8">MFS general substrate transporter</fullName>
    </submittedName>
</protein>
<evidence type="ECO:0000256" key="2">
    <source>
        <dbReference type="ARBA" id="ARBA00022692"/>
    </source>
</evidence>
<feature type="transmembrane region" description="Helical" evidence="6">
    <location>
        <begin position="455"/>
        <end position="476"/>
    </location>
</feature>
<feature type="region of interest" description="Disordered" evidence="5">
    <location>
        <begin position="18"/>
        <end position="56"/>
    </location>
</feature>
<keyword evidence="4 6" id="KW-0472">Membrane</keyword>
<feature type="transmembrane region" description="Helical" evidence="6">
    <location>
        <begin position="488"/>
        <end position="508"/>
    </location>
</feature>
<feature type="transmembrane region" description="Helical" evidence="6">
    <location>
        <begin position="395"/>
        <end position="414"/>
    </location>
</feature>
<feature type="transmembrane region" description="Helical" evidence="6">
    <location>
        <begin position="244"/>
        <end position="270"/>
    </location>
</feature>
<organism evidence="8 9">
    <name type="scientific">Rhizodiscina lignyota</name>
    <dbReference type="NCBI Taxonomy" id="1504668"/>
    <lineage>
        <taxon>Eukaryota</taxon>
        <taxon>Fungi</taxon>
        <taxon>Dikarya</taxon>
        <taxon>Ascomycota</taxon>
        <taxon>Pezizomycotina</taxon>
        <taxon>Dothideomycetes</taxon>
        <taxon>Pleosporomycetidae</taxon>
        <taxon>Aulographales</taxon>
        <taxon>Rhizodiscinaceae</taxon>
        <taxon>Rhizodiscina</taxon>
    </lineage>
</organism>
<dbReference type="AlphaFoldDB" id="A0A9P4IHD3"/>
<keyword evidence="3 6" id="KW-1133">Transmembrane helix</keyword>
<dbReference type="GO" id="GO:0005886">
    <property type="term" value="C:plasma membrane"/>
    <property type="evidence" value="ECO:0007669"/>
    <property type="project" value="TreeGrafter"/>
</dbReference>
<dbReference type="CDD" id="cd17323">
    <property type="entry name" value="MFS_Tpo1_MDR_like"/>
    <property type="match status" value="1"/>
</dbReference>
<feature type="compositionally biased region" description="Basic and acidic residues" evidence="5">
    <location>
        <begin position="18"/>
        <end position="31"/>
    </location>
</feature>
<feature type="transmembrane region" description="Helical" evidence="6">
    <location>
        <begin position="420"/>
        <end position="443"/>
    </location>
</feature>
<feature type="transmembrane region" description="Helical" evidence="6">
    <location>
        <begin position="86"/>
        <end position="106"/>
    </location>
</feature>
<comment type="caution">
    <text evidence="8">The sequence shown here is derived from an EMBL/GenBank/DDBJ whole genome shotgun (WGS) entry which is preliminary data.</text>
</comment>
<evidence type="ECO:0000256" key="6">
    <source>
        <dbReference type="SAM" id="Phobius"/>
    </source>
</evidence>
<feature type="transmembrane region" description="Helical" evidence="6">
    <location>
        <begin position="351"/>
        <end position="374"/>
    </location>
</feature>
<dbReference type="InterPro" id="IPR036259">
    <property type="entry name" value="MFS_trans_sf"/>
</dbReference>
<evidence type="ECO:0000256" key="1">
    <source>
        <dbReference type="ARBA" id="ARBA00004141"/>
    </source>
</evidence>